<comment type="caution">
    <text evidence="1">The sequence shown here is derived from an EMBL/GenBank/DDBJ whole genome shotgun (WGS) entry which is preliminary data.</text>
</comment>
<reference evidence="1" key="1">
    <citation type="submission" date="2019-03" db="EMBL/GenBank/DDBJ databases">
        <title>Single cell metagenomics reveals metabolic interactions within the superorganism composed of flagellate Streblomastix strix and complex community of Bacteroidetes bacteria on its surface.</title>
        <authorList>
            <person name="Treitli S.C."/>
            <person name="Kolisko M."/>
            <person name="Husnik F."/>
            <person name="Keeling P."/>
            <person name="Hampl V."/>
        </authorList>
    </citation>
    <scope>NUCLEOTIDE SEQUENCE</scope>
    <source>
        <strain evidence="1">STM</strain>
    </source>
</reference>
<evidence type="ECO:0000313" key="1">
    <source>
        <dbReference type="EMBL" id="KAA6306742.1"/>
    </source>
</evidence>
<proteinExistence type="predicted"/>
<sequence length="98" mass="10866">EWACSLFASLDPVAIDAVGLDFLVSQFPDMRDVNYSDMYLIEAALANNAPSGTKYDPEGDGTPLKSLGVFEHWNNPTDKQYSRNLGKSAGIELYYIKK</sequence>
<dbReference type="EMBL" id="SNRY01009681">
    <property type="protein sequence ID" value="KAA6306742.1"/>
    <property type="molecule type" value="Genomic_DNA"/>
</dbReference>
<name>A0A5J4PBQ0_9ZZZZ</name>
<organism evidence="1">
    <name type="scientific">termite gut metagenome</name>
    <dbReference type="NCBI Taxonomy" id="433724"/>
    <lineage>
        <taxon>unclassified sequences</taxon>
        <taxon>metagenomes</taxon>
        <taxon>organismal metagenomes</taxon>
    </lineage>
</organism>
<accession>A0A5J4PBQ0</accession>
<dbReference type="AlphaFoldDB" id="A0A5J4PBQ0"/>
<gene>
    <name evidence="1" type="ORF">EZS27_041596</name>
</gene>
<feature type="non-terminal residue" evidence="1">
    <location>
        <position position="1"/>
    </location>
</feature>
<protein>
    <submittedName>
        <fullName evidence="1">Uncharacterized protein</fullName>
    </submittedName>
</protein>